<feature type="domain" description="Aminotransferase class I/classII large" evidence="13">
    <location>
        <begin position="37"/>
        <end position="372"/>
    </location>
</feature>
<dbReference type="PANTHER" id="PTHR13693:SF100">
    <property type="entry name" value="8-AMINO-7-OXONONANOATE SYNTHASE"/>
    <property type="match status" value="1"/>
</dbReference>
<evidence type="ECO:0000313" key="14">
    <source>
        <dbReference type="EMBL" id="GAT67718.1"/>
    </source>
</evidence>
<comment type="catalytic activity">
    <reaction evidence="11">
        <text>6-carboxyhexanoyl-[ACP] + L-alanine + H(+) = (8S)-8-amino-7-oxononanoate + holo-[ACP] + CO2</text>
        <dbReference type="Rhea" id="RHEA:42288"/>
        <dbReference type="Rhea" id="RHEA-COMP:9685"/>
        <dbReference type="Rhea" id="RHEA-COMP:9955"/>
        <dbReference type="ChEBI" id="CHEBI:15378"/>
        <dbReference type="ChEBI" id="CHEBI:16526"/>
        <dbReference type="ChEBI" id="CHEBI:57972"/>
        <dbReference type="ChEBI" id="CHEBI:64479"/>
        <dbReference type="ChEBI" id="CHEBI:78846"/>
        <dbReference type="ChEBI" id="CHEBI:149468"/>
        <dbReference type="EC" id="2.3.1.47"/>
    </reaction>
</comment>
<keyword evidence="8 12" id="KW-0663">Pyridoxal phosphate</keyword>
<evidence type="ECO:0000256" key="3">
    <source>
        <dbReference type="ARBA" id="ARBA00010008"/>
    </source>
</evidence>
<reference evidence="14 15" key="1">
    <citation type="journal article" date="2016" name="Genome Announc.">
        <title>Draft Genome Sequence of Planomonospora sphaerica JCM9374, a Rare Actinomycete.</title>
        <authorList>
            <person name="Dohra H."/>
            <person name="Suzuki T."/>
            <person name="Inoue Y."/>
            <person name="Kodani S."/>
        </authorList>
    </citation>
    <scope>NUCLEOTIDE SEQUENCE [LARGE SCALE GENOMIC DNA]</scope>
    <source>
        <strain evidence="14 15">JCM 9374</strain>
    </source>
</reference>
<dbReference type="RefSeq" id="WP_068897753.1">
    <property type="nucleotide sequence ID" value="NZ_BDCX01000007.1"/>
</dbReference>
<accession>A0A171D6M8</accession>
<dbReference type="InterPro" id="IPR004839">
    <property type="entry name" value="Aminotransferase_I/II_large"/>
</dbReference>
<dbReference type="InterPro" id="IPR015421">
    <property type="entry name" value="PyrdxlP-dep_Trfase_major"/>
</dbReference>
<evidence type="ECO:0000313" key="15">
    <source>
        <dbReference type="Proteomes" id="UP000077701"/>
    </source>
</evidence>
<evidence type="ECO:0000256" key="1">
    <source>
        <dbReference type="ARBA" id="ARBA00001933"/>
    </source>
</evidence>
<dbReference type="STRING" id="161355.PS9374_03376"/>
<evidence type="ECO:0000256" key="8">
    <source>
        <dbReference type="ARBA" id="ARBA00022898"/>
    </source>
</evidence>
<name>A0A171D6M8_9ACTN</name>
<comment type="pathway">
    <text evidence="2">Cofactor biosynthesis; biotin biosynthesis.</text>
</comment>
<reference evidence="15" key="2">
    <citation type="submission" date="2016-04" db="EMBL/GenBank/DDBJ databases">
        <title>Planomonospora sphaerica JCM9374 whole genome shotgun sequence.</title>
        <authorList>
            <person name="Suzuki T."/>
            <person name="Dohra H."/>
            <person name="Kodani S."/>
        </authorList>
    </citation>
    <scope>NUCLEOTIDE SEQUENCE [LARGE SCALE GENOMIC DNA]</scope>
    <source>
        <strain evidence="15">JCM 9374</strain>
    </source>
</reference>
<keyword evidence="15" id="KW-1185">Reference proteome</keyword>
<dbReference type="Pfam" id="PF00155">
    <property type="entry name" value="Aminotran_1_2"/>
    <property type="match status" value="1"/>
</dbReference>
<keyword evidence="7" id="KW-0093">Biotin biosynthesis</keyword>
<evidence type="ECO:0000259" key="13">
    <source>
        <dbReference type="Pfam" id="PF00155"/>
    </source>
</evidence>
<evidence type="ECO:0000256" key="10">
    <source>
        <dbReference type="ARBA" id="ARBA00033381"/>
    </source>
</evidence>
<dbReference type="Gene3D" id="3.90.1150.10">
    <property type="entry name" value="Aspartate Aminotransferase, domain 1"/>
    <property type="match status" value="1"/>
</dbReference>
<evidence type="ECO:0000256" key="11">
    <source>
        <dbReference type="ARBA" id="ARBA00047715"/>
    </source>
</evidence>
<dbReference type="OrthoDB" id="9807157at2"/>
<evidence type="ECO:0000256" key="6">
    <source>
        <dbReference type="ARBA" id="ARBA00022679"/>
    </source>
</evidence>
<evidence type="ECO:0000256" key="2">
    <source>
        <dbReference type="ARBA" id="ARBA00004746"/>
    </source>
</evidence>
<dbReference type="InterPro" id="IPR015422">
    <property type="entry name" value="PyrdxlP-dep_Trfase_small"/>
</dbReference>
<dbReference type="SUPFAM" id="SSF53383">
    <property type="entry name" value="PLP-dependent transferases"/>
    <property type="match status" value="1"/>
</dbReference>
<dbReference type="InterPro" id="IPR015424">
    <property type="entry name" value="PyrdxlP-dep_Trfase"/>
</dbReference>
<sequence>MKQTPDPLARLRTAAEARRAAGLRRTLRARTPDDEGLIDLASNDYLGLARDPRLAEAAAEATRTWGTGSTGSRLVTGSTALHARLEEALAAFAGAEGALVFSSGYLANLAAVAALGAGALVVSDAGNHASIVDACRLSRSRVAVTPHGDAAAVEKALADRAEEHALVVTDAVFSVDGDLAPLEELHAAAVRQGALLVVDEAHSLGVVGPGGRGAVHAAGLAGERTVVRTVTLSKSLGSQGGAVLGAPEVVETLVDTGRSFIFDTGLAPGSVAAALAAVDILHHQPELPGRVRTRARELASMARELGLETGEPAGAVVPVVLGRPETALRAAAVCAEHGVRAGCFRPPSVPVGRSCLRLTARANLSSDDLAVIRGALTAVAEMKVGK</sequence>
<keyword evidence="6" id="KW-0808">Transferase</keyword>
<dbReference type="Gene3D" id="3.40.640.10">
    <property type="entry name" value="Type I PLP-dependent aspartate aminotransferase-like (Major domain)"/>
    <property type="match status" value="1"/>
</dbReference>
<dbReference type="AlphaFoldDB" id="A0A171D6M8"/>
<evidence type="ECO:0000256" key="7">
    <source>
        <dbReference type="ARBA" id="ARBA00022756"/>
    </source>
</evidence>
<proteinExistence type="inferred from homology"/>
<evidence type="ECO:0000256" key="12">
    <source>
        <dbReference type="RuleBase" id="RU003693"/>
    </source>
</evidence>
<dbReference type="GO" id="GO:0009102">
    <property type="term" value="P:biotin biosynthetic process"/>
    <property type="evidence" value="ECO:0007669"/>
    <property type="project" value="UniProtKB-KW"/>
</dbReference>
<dbReference type="Proteomes" id="UP000077701">
    <property type="component" value="Unassembled WGS sequence"/>
</dbReference>
<dbReference type="EMBL" id="BDCX01000007">
    <property type="protein sequence ID" value="GAT67718.1"/>
    <property type="molecule type" value="Genomic_DNA"/>
</dbReference>
<comment type="caution">
    <text evidence="14">The sequence shown here is derived from an EMBL/GenBank/DDBJ whole genome shotgun (WGS) entry which is preliminary data.</text>
</comment>
<dbReference type="PANTHER" id="PTHR13693">
    <property type="entry name" value="CLASS II AMINOTRANSFERASE/8-AMINO-7-OXONONANOATE SYNTHASE"/>
    <property type="match status" value="1"/>
</dbReference>
<dbReference type="PROSITE" id="PS00599">
    <property type="entry name" value="AA_TRANSFER_CLASS_2"/>
    <property type="match status" value="1"/>
</dbReference>
<dbReference type="InterPro" id="IPR001917">
    <property type="entry name" value="Aminotrans_II_pyridoxalP_BS"/>
</dbReference>
<dbReference type="InterPro" id="IPR050087">
    <property type="entry name" value="AON_synthase_class-II"/>
</dbReference>
<comment type="similarity">
    <text evidence="3">Belongs to the class-II pyridoxal-phosphate-dependent aminotransferase family. BioF subfamily.</text>
</comment>
<protein>
    <recommendedName>
        <fullName evidence="5">8-amino-7-oxononanoate synthase</fullName>
        <ecNumber evidence="5">2.3.1.47</ecNumber>
    </recommendedName>
    <alternativeName>
        <fullName evidence="9">7-keto-8-amino-pelargonic acid synthase</fullName>
    </alternativeName>
    <alternativeName>
        <fullName evidence="10">8-amino-7-ketopelargonate synthase</fullName>
    </alternativeName>
</protein>
<dbReference type="EC" id="2.3.1.47" evidence="5"/>
<evidence type="ECO:0000256" key="4">
    <source>
        <dbReference type="ARBA" id="ARBA00011738"/>
    </source>
</evidence>
<dbReference type="GO" id="GO:0008710">
    <property type="term" value="F:8-amino-7-oxononanoate synthase activity"/>
    <property type="evidence" value="ECO:0007669"/>
    <property type="project" value="UniProtKB-EC"/>
</dbReference>
<dbReference type="GO" id="GO:0030170">
    <property type="term" value="F:pyridoxal phosphate binding"/>
    <property type="evidence" value="ECO:0007669"/>
    <property type="project" value="InterPro"/>
</dbReference>
<organism evidence="14 15">
    <name type="scientific">Planomonospora sphaerica</name>
    <dbReference type="NCBI Taxonomy" id="161355"/>
    <lineage>
        <taxon>Bacteria</taxon>
        <taxon>Bacillati</taxon>
        <taxon>Actinomycetota</taxon>
        <taxon>Actinomycetes</taxon>
        <taxon>Streptosporangiales</taxon>
        <taxon>Streptosporangiaceae</taxon>
        <taxon>Planomonospora</taxon>
    </lineage>
</organism>
<gene>
    <name evidence="14" type="ORF">PS9374_03376</name>
</gene>
<comment type="cofactor">
    <cofactor evidence="1 12">
        <name>pyridoxal 5'-phosphate</name>
        <dbReference type="ChEBI" id="CHEBI:597326"/>
    </cofactor>
</comment>
<evidence type="ECO:0000256" key="5">
    <source>
        <dbReference type="ARBA" id="ARBA00013187"/>
    </source>
</evidence>
<comment type="subunit">
    <text evidence="4">Homodimer.</text>
</comment>
<evidence type="ECO:0000256" key="9">
    <source>
        <dbReference type="ARBA" id="ARBA00032610"/>
    </source>
</evidence>